<accession>A0A6J5L6M5</accession>
<dbReference type="EMBL" id="LR796233">
    <property type="protein sequence ID" value="CAB4128926.1"/>
    <property type="molecule type" value="Genomic_DNA"/>
</dbReference>
<organism evidence="1">
    <name type="scientific">uncultured Caudovirales phage</name>
    <dbReference type="NCBI Taxonomy" id="2100421"/>
    <lineage>
        <taxon>Viruses</taxon>
        <taxon>Duplodnaviria</taxon>
        <taxon>Heunggongvirae</taxon>
        <taxon>Uroviricota</taxon>
        <taxon>Caudoviricetes</taxon>
        <taxon>Peduoviridae</taxon>
        <taxon>Maltschvirus</taxon>
        <taxon>Maltschvirus maltsch</taxon>
    </lineage>
</organism>
<gene>
    <name evidence="1" type="ORF">UFOVP112_104</name>
</gene>
<proteinExistence type="predicted"/>
<dbReference type="SUPFAM" id="SSF52266">
    <property type="entry name" value="SGNH hydrolase"/>
    <property type="match status" value="1"/>
</dbReference>
<name>A0A6J5L6M5_9CAUD</name>
<keyword evidence="1" id="KW-0378">Hydrolase</keyword>
<dbReference type="GO" id="GO:0016787">
    <property type="term" value="F:hydrolase activity"/>
    <property type="evidence" value="ECO:0007669"/>
    <property type="project" value="UniProtKB-KW"/>
</dbReference>
<evidence type="ECO:0000313" key="1">
    <source>
        <dbReference type="EMBL" id="CAB4128926.1"/>
    </source>
</evidence>
<protein>
    <submittedName>
        <fullName evidence="1">SGNH_hydrolase domain containing protein</fullName>
    </submittedName>
</protein>
<reference evidence="1" key="1">
    <citation type="submission" date="2020-04" db="EMBL/GenBank/DDBJ databases">
        <authorList>
            <person name="Chiriac C."/>
            <person name="Salcher M."/>
            <person name="Ghai R."/>
            <person name="Kavagutti S V."/>
        </authorList>
    </citation>
    <scope>NUCLEOTIDE SEQUENCE</scope>
</reference>
<sequence length="247" mass="29054">MNAGITLKNKHVLVNGCSFSRGPISWPYRLQEKLNFDLVNLAQTSAGNLYIHNSTITELAQRDYDLVIIMWSGIERVDCQVDDINLFDHMPHTSKYYSTHNDWPGKIIYPINDQDYVEKDWVFVCNYSWFPELQQMKFCETNFKYQGYKQKLTQSLIHMISLQSILKQMNIPYVFSFYNNCHADLKRHNLYKLLDSNNIADADNIYDITKRNNWFDKDGLHPSAEAHSNWADVLYDHLTTKTYAKTE</sequence>